<dbReference type="AlphaFoldDB" id="A0A377Q5R5"/>
<name>A0A377Q5R5_9NEIS</name>
<feature type="region of interest" description="Disordered" evidence="1">
    <location>
        <begin position="291"/>
        <end position="322"/>
    </location>
</feature>
<dbReference type="RefSeq" id="WP_115226523.1">
    <property type="nucleotide sequence ID" value="NZ_CAWOLO010000026.1"/>
</dbReference>
<dbReference type="EMBL" id="UGHR01000001">
    <property type="protein sequence ID" value="STQ90147.1"/>
    <property type="molecule type" value="Genomic_DNA"/>
</dbReference>
<dbReference type="Proteomes" id="UP000255108">
    <property type="component" value="Unassembled WGS sequence"/>
</dbReference>
<keyword evidence="5" id="KW-1185">Reference proteome</keyword>
<evidence type="ECO:0000256" key="1">
    <source>
        <dbReference type="SAM" id="MobiDB-lite"/>
    </source>
</evidence>
<evidence type="ECO:0000313" key="3">
    <source>
        <dbReference type="EMBL" id="TCU81170.1"/>
    </source>
</evidence>
<reference evidence="2 4" key="1">
    <citation type="submission" date="2018-06" db="EMBL/GenBank/DDBJ databases">
        <authorList>
            <consortium name="Pathogen Informatics"/>
            <person name="Doyle S."/>
        </authorList>
    </citation>
    <scope>NUCLEOTIDE SEQUENCE [LARGE SCALE GENOMIC DNA]</scope>
    <source>
        <strain evidence="2 4">NCTC11159</strain>
    </source>
</reference>
<protein>
    <submittedName>
        <fullName evidence="2">Uncharacterized protein</fullName>
    </submittedName>
</protein>
<feature type="compositionally biased region" description="Polar residues" evidence="1">
    <location>
        <begin position="299"/>
        <end position="322"/>
    </location>
</feature>
<evidence type="ECO:0000313" key="5">
    <source>
        <dbReference type="Proteomes" id="UP000295794"/>
    </source>
</evidence>
<evidence type="ECO:0000313" key="4">
    <source>
        <dbReference type="Proteomes" id="UP000255108"/>
    </source>
</evidence>
<organism evidence="2 4">
    <name type="scientific">Iodobacter fluviatilis</name>
    <dbReference type="NCBI Taxonomy" id="537"/>
    <lineage>
        <taxon>Bacteria</taxon>
        <taxon>Pseudomonadati</taxon>
        <taxon>Pseudomonadota</taxon>
        <taxon>Betaproteobacteria</taxon>
        <taxon>Neisseriales</taxon>
        <taxon>Chitinibacteraceae</taxon>
        <taxon>Iodobacter</taxon>
    </lineage>
</organism>
<accession>A0A377Q5R5</accession>
<proteinExistence type="predicted"/>
<evidence type="ECO:0000313" key="2">
    <source>
        <dbReference type="EMBL" id="STQ90147.1"/>
    </source>
</evidence>
<sequence length="645" mass="68811">MTIISAFSVVKNYFHSLAGKYVVTPSTSGGVASSNSGRLDPLVAGVTPSLQTRSSLLPLTSVSNEPSPSSSQAKLLKWNGASLSPVVVKKCLDRIIKGGGLKADDFNRLPNDGLGCGRAKNFFLISMLAREKLTDNSVALAQLDKLEKQYYSLIEEHSKNPKASGFQAYSAKNSKNFIKLKNLDLALLKLIDPSKGSASYKEHTSLIKLAESTYVMPRRYNALDDLEKNQSPWLKNLIGGAIKSSCGDQGGSNRLTFLADAVKAALNIPDLLVEEAPAEQSNLVDRMVGVESSADDSVDQSGAHTNSPQVNNNEVFTESSESLISQYNSDTTLLDKMDNLPAETSSSLLTGGGVMVRKKGEDKHVSDVETLASENVSVWMPEIAANLPVSEKKDANGIEGGEVVNEVMLEEGPATVLKKEESEASPYIAEHDNETLQDKPSSSDQHGSSIVEILDFSTVANSASETASSSIVPSLVLSKEEDVVVLRKVRGLGNNWQVNASENQLKITKDARASFSKGSSVSTDSSPVVATKKHSVSAEDLSALNDIDLRQSDVSNLASVESNMAQQGGGSAPFSISAERSTFNIFGETGAAAVDLMSASGNSQGPFVQARAKSYYPRALGAPAAVEKKNTSWQYMYSPTPLPQK</sequence>
<dbReference type="Proteomes" id="UP000295794">
    <property type="component" value="Unassembled WGS sequence"/>
</dbReference>
<gene>
    <name evidence="3" type="ORF">EV682_1261</name>
    <name evidence="2" type="ORF">NCTC11159_01209</name>
</gene>
<reference evidence="3 5" key="2">
    <citation type="submission" date="2019-03" db="EMBL/GenBank/DDBJ databases">
        <title>Genomic Encyclopedia of Type Strains, Phase IV (KMG-IV): sequencing the most valuable type-strain genomes for metagenomic binning, comparative biology and taxonomic classification.</title>
        <authorList>
            <person name="Goeker M."/>
        </authorList>
    </citation>
    <scope>NUCLEOTIDE SEQUENCE [LARGE SCALE GENOMIC DNA]</scope>
    <source>
        <strain evidence="3 5">DSM 3764</strain>
    </source>
</reference>
<dbReference type="EMBL" id="SMBT01000026">
    <property type="protein sequence ID" value="TCU81170.1"/>
    <property type="molecule type" value="Genomic_DNA"/>
</dbReference>